<keyword evidence="1" id="KW-0472">Membrane</keyword>
<reference evidence="2 3" key="1">
    <citation type="submission" date="2021-04" db="EMBL/GenBank/DDBJ databases">
        <title>Complete genome sequence of Stygiolobus sp. KN-1.</title>
        <authorList>
            <person name="Nakamura K."/>
            <person name="Sakai H."/>
            <person name="Kurosawa N."/>
        </authorList>
    </citation>
    <scope>NUCLEOTIDE SEQUENCE [LARGE SCALE GENOMIC DNA]</scope>
    <source>
        <strain evidence="2 3">KN-1</strain>
    </source>
</reference>
<feature type="transmembrane region" description="Helical" evidence="1">
    <location>
        <begin position="47"/>
        <end position="70"/>
    </location>
</feature>
<evidence type="ECO:0000313" key="3">
    <source>
        <dbReference type="Proteomes" id="UP000825123"/>
    </source>
</evidence>
<accession>A0A8D5U8L1</accession>
<gene>
    <name evidence="2" type="ORF">KN1_20310</name>
</gene>
<organism evidence="2 3">
    <name type="scientific">Stygiolobus caldivivus</name>
    <dbReference type="NCBI Taxonomy" id="2824673"/>
    <lineage>
        <taxon>Archaea</taxon>
        <taxon>Thermoproteota</taxon>
        <taxon>Thermoprotei</taxon>
        <taxon>Sulfolobales</taxon>
        <taxon>Sulfolobaceae</taxon>
        <taxon>Stygiolobus</taxon>
    </lineage>
</organism>
<keyword evidence="1" id="KW-1133">Transmembrane helix</keyword>
<sequence length="155" mass="17436">MILVPGPKTVGGEYTDDSIMEYANMLDVGDILSLSKKYVSSASKAEVTLISALGLSAAVASAIIAIVIWYEDWERTYDEARKYADTAKNVIDRVRNYLNSTRQYDLLSYVDECVADSISQLGNEALNEDELYNYTIRLCSRTQNNQVYYWAVISD</sequence>
<keyword evidence="1" id="KW-0812">Transmembrane</keyword>
<dbReference type="Proteomes" id="UP000825123">
    <property type="component" value="Chromosome"/>
</dbReference>
<evidence type="ECO:0000313" key="2">
    <source>
        <dbReference type="EMBL" id="BCU70734.1"/>
    </source>
</evidence>
<keyword evidence="3" id="KW-1185">Reference proteome</keyword>
<dbReference type="EMBL" id="AP024597">
    <property type="protein sequence ID" value="BCU70734.1"/>
    <property type="molecule type" value="Genomic_DNA"/>
</dbReference>
<proteinExistence type="predicted"/>
<dbReference type="RefSeq" id="WP_221287406.1">
    <property type="nucleotide sequence ID" value="NZ_AP024597.1"/>
</dbReference>
<dbReference type="GeneID" id="66163765"/>
<dbReference type="AlphaFoldDB" id="A0A8D5U8L1"/>
<protein>
    <submittedName>
        <fullName evidence="2">Uncharacterized protein</fullName>
    </submittedName>
</protein>
<name>A0A8D5U8L1_9CREN</name>
<dbReference type="KEGG" id="csty:KN1_20310"/>
<evidence type="ECO:0000256" key="1">
    <source>
        <dbReference type="SAM" id="Phobius"/>
    </source>
</evidence>